<reference evidence="2" key="1">
    <citation type="journal article" date="2010" name="Nat. Biotechnol.">
        <title>Draft genome sequence of the oilseed species Ricinus communis.</title>
        <authorList>
            <person name="Chan A.P."/>
            <person name="Crabtree J."/>
            <person name="Zhao Q."/>
            <person name="Lorenzi H."/>
            <person name="Orvis J."/>
            <person name="Puiu D."/>
            <person name="Melake-Berhan A."/>
            <person name="Jones K.M."/>
            <person name="Redman J."/>
            <person name="Chen G."/>
            <person name="Cahoon E.B."/>
            <person name="Gedil M."/>
            <person name="Stanke M."/>
            <person name="Haas B.J."/>
            <person name="Wortman J.R."/>
            <person name="Fraser-Liggett C.M."/>
            <person name="Ravel J."/>
            <person name="Rabinowicz P.D."/>
        </authorList>
    </citation>
    <scope>NUCLEOTIDE SEQUENCE [LARGE SCALE GENOMIC DNA]</scope>
    <source>
        <strain evidence="2">cv. Hale</strain>
    </source>
</reference>
<dbReference type="AlphaFoldDB" id="B9RVE1"/>
<keyword evidence="2" id="KW-1185">Reference proteome</keyword>
<sequence>MIASQIAGTIHNTFRRGRGKICRGEVTRRGSETIQGRLLANGEGANTQQSTNTTY</sequence>
<organism evidence="1 2">
    <name type="scientific">Ricinus communis</name>
    <name type="common">Castor bean</name>
    <dbReference type="NCBI Taxonomy" id="3988"/>
    <lineage>
        <taxon>Eukaryota</taxon>
        <taxon>Viridiplantae</taxon>
        <taxon>Streptophyta</taxon>
        <taxon>Embryophyta</taxon>
        <taxon>Tracheophyta</taxon>
        <taxon>Spermatophyta</taxon>
        <taxon>Magnoliopsida</taxon>
        <taxon>eudicotyledons</taxon>
        <taxon>Gunneridae</taxon>
        <taxon>Pentapetalae</taxon>
        <taxon>rosids</taxon>
        <taxon>fabids</taxon>
        <taxon>Malpighiales</taxon>
        <taxon>Euphorbiaceae</taxon>
        <taxon>Acalyphoideae</taxon>
        <taxon>Acalypheae</taxon>
        <taxon>Ricinus</taxon>
    </lineage>
</organism>
<evidence type="ECO:0000313" key="2">
    <source>
        <dbReference type="Proteomes" id="UP000008311"/>
    </source>
</evidence>
<name>B9RVE1_RICCO</name>
<dbReference type="InParanoid" id="B9RVE1"/>
<proteinExistence type="predicted"/>
<accession>B9RVE1</accession>
<dbReference type="EMBL" id="EQ973820">
    <property type="protein sequence ID" value="EEF44642.1"/>
    <property type="molecule type" value="Genomic_DNA"/>
</dbReference>
<evidence type="ECO:0000313" key="1">
    <source>
        <dbReference type="EMBL" id="EEF44642.1"/>
    </source>
</evidence>
<gene>
    <name evidence="1" type="ORF">RCOM_1134430</name>
</gene>
<protein>
    <submittedName>
        <fullName evidence="1">Uncharacterized protein</fullName>
    </submittedName>
</protein>
<dbReference type="Proteomes" id="UP000008311">
    <property type="component" value="Unassembled WGS sequence"/>
</dbReference>